<keyword evidence="2" id="KW-0378">Hydrolase</keyword>
<feature type="domain" description="Beta-lactamase-related" evidence="1">
    <location>
        <begin position="33"/>
        <end position="402"/>
    </location>
</feature>
<dbReference type="InterPro" id="IPR012338">
    <property type="entry name" value="Beta-lactam/transpept-like"/>
</dbReference>
<dbReference type="Gene3D" id="3.40.710.10">
    <property type="entry name" value="DD-peptidase/beta-lactamase superfamily"/>
    <property type="match status" value="1"/>
</dbReference>
<keyword evidence="3" id="KW-1185">Reference proteome</keyword>
<dbReference type="EMBL" id="JBEPEK010000248">
    <property type="protein sequence ID" value="MER7183457.1"/>
    <property type="molecule type" value="Genomic_DNA"/>
</dbReference>
<dbReference type="RefSeq" id="WP_350784794.1">
    <property type="nucleotide sequence ID" value="NZ_JBEPEK010000248.1"/>
</dbReference>
<dbReference type="Proteomes" id="UP001474181">
    <property type="component" value="Unassembled WGS sequence"/>
</dbReference>
<dbReference type="InterPro" id="IPR001466">
    <property type="entry name" value="Beta-lactam-related"/>
</dbReference>
<comment type="caution">
    <text evidence="2">The sequence shown here is derived from an EMBL/GenBank/DDBJ whole genome shotgun (WGS) entry which is preliminary data.</text>
</comment>
<accession>A0ABV1X369</accession>
<dbReference type="PANTHER" id="PTHR43283">
    <property type="entry name" value="BETA-LACTAMASE-RELATED"/>
    <property type="match status" value="1"/>
</dbReference>
<evidence type="ECO:0000313" key="2">
    <source>
        <dbReference type="EMBL" id="MER7183457.1"/>
    </source>
</evidence>
<dbReference type="GO" id="GO:0016787">
    <property type="term" value="F:hydrolase activity"/>
    <property type="evidence" value="ECO:0007669"/>
    <property type="project" value="UniProtKB-KW"/>
</dbReference>
<dbReference type="SUPFAM" id="SSF56601">
    <property type="entry name" value="beta-lactamase/transpeptidase-like"/>
    <property type="match status" value="1"/>
</dbReference>
<dbReference type="EC" id="3.1.1.103" evidence="2"/>
<protein>
    <submittedName>
        <fullName evidence="2">Serine hydrolase domain-containing protein</fullName>
        <ecNumber evidence="2">3.1.1.103</ecNumber>
    </submittedName>
</protein>
<evidence type="ECO:0000259" key="1">
    <source>
        <dbReference type="Pfam" id="PF00144"/>
    </source>
</evidence>
<organism evidence="2 3">
    <name type="scientific">Streptomyces hyaluromycini</name>
    <dbReference type="NCBI Taxonomy" id="1377993"/>
    <lineage>
        <taxon>Bacteria</taxon>
        <taxon>Bacillati</taxon>
        <taxon>Actinomycetota</taxon>
        <taxon>Actinomycetes</taxon>
        <taxon>Kitasatosporales</taxon>
        <taxon>Streptomycetaceae</taxon>
        <taxon>Streptomyces</taxon>
    </lineage>
</organism>
<proteinExistence type="predicted"/>
<reference evidence="2 3" key="1">
    <citation type="submission" date="2024-06" db="EMBL/GenBank/DDBJ databases">
        <title>The Natural Products Discovery Center: Release of the First 8490 Sequenced Strains for Exploring Actinobacteria Biosynthetic Diversity.</title>
        <authorList>
            <person name="Kalkreuter E."/>
            <person name="Kautsar S.A."/>
            <person name="Yang D."/>
            <person name="Bader C.D."/>
            <person name="Teijaro C.N."/>
            <person name="Fluegel L."/>
            <person name="Davis C.M."/>
            <person name="Simpson J.R."/>
            <person name="Lauterbach L."/>
            <person name="Steele A.D."/>
            <person name="Gui C."/>
            <person name="Meng S."/>
            <person name="Li G."/>
            <person name="Viehrig K."/>
            <person name="Ye F."/>
            <person name="Su P."/>
            <person name="Kiefer A.F."/>
            <person name="Nichols A."/>
            <person name="Cepeda A.J."/>
            <person name="Yan W."/>
            <person name="Fan B."/>
            <person name="Jiang Y."/>
            <person name="Adhikari A."/>
            <person name="Zheng C.-J."/>
            <person name="Schuster L."/>
            <person name="Cowan T.M."/>
            <person name="Smanski M.J."/>
            <person name="Chevrette M.G."/>
            <person name="De Carvalho L.P.S."/>
            <person name="Shen B."/>
        </authorList>
    </citation>
    <scope>NUCLEOTIDE SEQUENCE [LARGE SCALE GENOMIC DNA]</scope>
    <source>
        <strain evidence="2 3">NPDC000234</strain>
    </source>
</reference>
<dbReference type="Pfam" id="PF00144">
    <property type="entry name" value="Beta-lactamase"/>
    <property type="match status" value="1"/>
</dbReference>
<dbReference type="PANTHER" id="PTHR43283:SF3">
    <property type="entry name" value="BETA-LACTAMASE FAMILY PROTEIN (AFU_ORTHOLOGUE AFUA_5G07500)"/>
    <property type="match status" value="1"/>
</dbReference>
<dbReference type="InterPro" id="IPR050789">
    <property type="entry name" value="Diverse_Enzym_Activities"/>
</dbReference>
<sequence length="417" mass="45254">MRQFTDRFGITKPPERSGFSAERLGRITEFFDRQTELGVVPGWSALVARNGEPVYAAGGGLRDLELGLPVEPGTLWRLYSMTKPVTSVAVMMLVERGLLGLDDPVGAYLPEFTDMTVYDGGSPGSLRVRPAARPVTVGHLLTHTAGLTLGLAHMDPVDALYRQAGQDVLPLPGTTLERMCADVGGLPLLFEPGTAWNYSLGVDVLGRIIEVCSGETLDRFIEANVLGPLRMTDTTFSLAPERVPDLAEIYSPDPESGRLVVNEELRSTFRRPAEFPSGSGVPGLVSTLADYHRFAAMLVRGGELDGERLLGPRTLAFMTANHLPGGADLNSFARYPDDEHRGCGFGLGFYVVTDPVRAGSFGNKGEFGWSGAANTHFFVDPVDGVTAVFCTQVVTWGRHRPPVRRQLRNLVYQAMTT</sequence>
<name>A0ABV1X369_9ACTN</name>
<evidence type="ECO:0000313" key="3">
    <source>
        <dbReference type="Proteomes" id="UP001474181"/>
    </source>
</evidence>
<gene>
    <name evidence="2" type="ORF">ABT404_28965</name>
</gene>